<dbReference type="InterPro" id="IPR043504">
    <property type="entry name" value="Peptidase_S1_PA_chymotrypsin"/>
</dbReference>
<evidence type="ECO:0000313" key="2">
    <source>
        <dbReference type="Proteomes" id="UP000515152"/>
    </source>
</evidence>
<dbReference type="Proteomes" id="UP000515152">
    <property type="component" value="Chromosome 16"/>
</dbReference>
<evidence type="ECO:0000313" key="3">
    <source>
        <dbReference type="RefSeq" id="XP_031438159.1"/>
    </source>
</evidence>
<dbReference type="SUPFAM" id="SSF50494">
    <property type="entry name" value="Trypsin-like serine proteases"/>
    <property type="match status" value="1"/>
</dbReference>
<name>A0A6P8GG85_CLUHA</name>
<dbReference type="OrthoDB" id="10025068at2759"/>
<sequence length="690" mass="77565">MAESKPLPRTFRYSIGGKKLTFSSTSSSTVLKALLTDHDFKKTYTAKAGMDVIIQRKKAHRPAISVNFPCCLLKDNELLEIRFIMRDRNSHGPNTEECDLHLKNPGELIAFLVNTTGRKGILNAVMENKSLKKEVDCVCVVAVKGETVKKALRRDGRFAKSIFTMDGALEDDEKNITKMKNSVTELKDHKLYSIFRSSPEVMPDSLEMQNVQEDLDDQPQSNFKADTADSCQHSKIPNDQSSGKASLASDKKEMTATTKSDRTKYENIPNTTEIEKILRAQFDSLVEQLKARENVKTPAKVQQLLREEFSKETQCFSEIKTVKTLMDLSASVCQVRHNNQARGTGFLLFGTCILTNAHVITDAQGQLLDKLSVSFDFEDLSTASKQEFTIKKKPLAYELNYTPQHTMDYAVLELKTSAEALPPPLLKHYSAPPVRGGVCIIGHPAEGVKKMDMSLIIERLKHEDAVNKHISDHPECVQVIGEKYFETRQGLDGNQIEYNTCFFHGSSGSPVFDESGNVIGMHSGGYGYKKGKGSFNSIIEFAHPLLPILVSILRQTKDKLSDVWESFRAEKNTKLVVKLADDMTFKPESTNSCAWDHLTSDEEDLEDMIFKPESTNSCAWDSPTSDEEDLEDMIFKPESTKRSFGDSLTSDEEDMDDMTGKPKTTKRFARDHLAFDEEDMDSSDQDHLFE</sequence>
<feature type="region of interest" description="Disordered" evidence="1">
    <location>
        <begin position="216"/>
        <end position="263"/>
    </location>
</feature>
<dbReference type="Pfam" id="PF13365">
    <property type="entry name" value="Trypsin_2"/>
    <property type="match status" value="1"/>
</dbReference>
<proteinExistence type="predicted"/>
<dbReference type="GO" id="GO:0005634">
    <property type="term" value="C:nucleus"/>
    <property type="evidence" value="ECO:0007669"/>
    <property type="project" value="TreeGrafter"/>
</dbReference>
<feature type="region of interest" description="Disordered" evidence="1">
    <location>
        <begin position="634"/>
        <end position="690"/>
    </location>
</feature>
<feature type="compositionally biased region" description="Polar residues" evidence="1">
    <location>
        <begin position="216"/>
        <end position="244"/>
    </location>
</feature>
<dbReference type="RefSeq" id="XP_031438159.1">
    <property type="nucleotide sequence ID" value="XM_031582299.2"/>
</dbReference>
<dbReference type="AlphaFoldDB" id="A0A6P8GG85"/>
<dbReference type="PANTHER" id="PTHR14389:SF3">
    <property type="entry name" value="PROTEIN FAM111A-LIKE"/>
    <property type="match status" value="1"/>
</dbReference>
<gene>
    <name evidence="3" type="primary">LOC116224005</name>
</gene>
<keyword evidence="2" id="KW-1185">Reference proteome</keyword>
<evidence type="ECO:0000256" key="1">
    <source>
        <dbReference type="SAM" id="MobiDB-lite"/>
    </source>
</evidence>
<dbReference type="InterPro" id="IPR009003">
    <property type="entry name" value="Peptidase_S1_PA"/>
</dbReference>
<dbReference type="GO" id="GO:0000785">
    <property type="term" value="C:chromatin"/>
    <property type="evidence" value="ECO:0007669"/>
    <property type="project" value="TreeGrafter"/>
</dbReference>
<dbReference type="GO" id="GO:0006260">
    <property type="term" value="P:DNA replication"/>
    <property type="evidence" value="ECO:0007669"/>
    <property type="project" value="TreeGrafter"/>
</dbReference>
<dbReference type="Gene3D" id="2.40.10.10">
    <property type="entry name" value="Trypsin-like serine proteases"/>
    <property type="match status" value="2"/>
</dbReference>
<protein>
    <submittedName>
        <fullName evidence="3">Serine protease FAM111B-like</fullName>
    </submittedName>
</protein>
<dbReference type="PANTHER" id="PTHR14389">
    <property type="entry name" value="SI:CH1073-475A24.1"/>
    <property type="match status" value="1"/>
</dbReference>
<dbReference type="GeneID" id="116224005"/>
<feature type="compositionally biased region" description="Basic and acidic residues" evidence="1">
    <location>
        <begin position="249"/>
        <end position="263"/>
    </location>
</feature>
<feature type="compositionally biased region" description="Basic and acidic residues" evidence="1">
    <location>
        <begin position="634"/>
        <end position="644"/>
    </location>
</feature>
<dbReference type="KEGG" id="char:116224005"/>
<organism evidence="2 3">
    <name type="scientific">Clupea harengus</name>
    <name type="common">Atlantic herring</name>
    <dbReference type="NCBI Taxonomy" id="7950"/>
    <lineage>
        <taxon>Eukaryota</taxon>
        <taxon>Metazoa</taxon>
        <taxon>Chordata</taxon>
        <taxon>Craniata</taxon>
        <taxon>Vertebrata</taxon>
        <taxon>Euteleostomi</taxon>
        <taxon>Actinopterygii</taxon>
        <taxon>Neopterygii</taxon>
        <taxon>Teleostei</taxon>
        <taxon>Clupei</taxon>
        <taxon>Clupeiformes</taxon>
        <taxon>Clupeoidei</taxon>
        <taxon>Clupeidae</taxon>
        <taxon>Clupea</taxon>
    </lineage>
</organism>
<accession>A0A6P8GG85</accession>
<reference evidence="3" key="1">
    <citation type="submission" date="2025-08" db="UniProtKB">
        <authorList>
            <consortium name="RefSeq"/>
        </authorList>
    </citation>
    <scope>IDENTIFICATION</scope>
</reference>